<dbReference type="GO" id="GO:0051999">
    <property type="term" value="P:mannosyl-inositol phosphorylceramide biosynthetic process"/>
    <property type="evidence" value="ECO:0007669"/>
    <property type="project" value="TreeGrafter"/>
</dbReference>
<accession>A0A506UL79</accession>
<feature type="region of interest" description="Disordered" evidence="1">
    <location>
        <begin position="1"/>
        <end position="59"/>
    </location>
</feature>
<proteinExistence type="predicted"/>
<dbReference type="PANTHER" id="PTHR32385:SF15">
    <property type="entry name" value="INOSITOL PHOSPHOCERAMIDE MANNOSYLTRANSFERASE 1"/>
    <property type="match status" value="1"/>
</dbReference>
<organism evidence="2 3">
    <name type="scientific">Oecophyllibacter saccharovorans</name>
    <dbReference type="NCBI Taxonomy" id="2558360"/>
    <lineage>
        <taxon>Bacteria</taxon>
        <taxon>Pseudomonadati</taxon>
        <taxon>Pseudomonadota</taxon>
        <taxon>Alphaproteobacteria</taxon>
        <taxon>Acetobacterales</taxon>
        <taxon>Acetobacteraceae</taxon>
        <taxon>Oecophyllibacter</taxon>
    </lineage>
</organism>
<dbReference type="Gene3D" id="3.90.550.20">
    <property type="match status" value="1"/>
</dbReference>
<evidence type="ECO:0000256" key="1">
    <source>
        <dbReference type="SAM" id="MobiDB-lite"/>
    </source>
</evidence>
<dbReference type="RefSeq" id="WP_165600781.1">
    <property type="nucleotide sequence ID" value="NZ_SORZ01000002.1"/>
</dbReference>
<dbReference type="GO" id="GO:0016020">
    <property type="term" value="C:membrane"/>
    <property type="evidence" value="ECO:0007669"/>
    <property type="project" value="GOC"/>
</dbReference>
<dbReference type="SUPFAM" id="SSF53448">
    <property type="entry name" value="Nucleotide-diphospho-sugar transferases"/>
    <property type="match status" value="1"/>
</dbReference>
<evidence type="ECO:0000313" key="3">
    <source>
        <dbReference type="Proteomes" id="UP000315037"/>
    </source>
</evidence>
<dbReference type="PANTHER" id="PTHR32385">
    <property type="entry name" value="MANNOSYL PHOSPHORYLINOSITOL CERAMIDE SYNTHASE"/>
    <property type="match status" value="1"/>
</dbReference>
<name>A0A506UL79_9PROT</name>
<dbReference type="GO" id="GO:0000030">
    <property type="term" value="F:mannosyltransferase activity"/>
    <property type="evidence" value="ECO:0007669"/>
    <property type="project" value="TreeGrafter"/>
</dbReference>
<evidence type="ECO:0000313" key="2">
    <source>
        <dbReference type="EMBL" id="TPW34117.1"/>
    </source>
</evidence>
<comment type="caution">
    <text evidence="2">The sequence shown here is derived from an EMBL/GenBank/DDBJ whole genome shotgun (WGS) entry which is preliminary data.</text>
</comment>
<dbReference type="Proteomes" id="UP000315037">
    <property type="component" value="Unassembled WGS sequence"/>
</dbReference>
<sequence length="434" mass="49295">MSSVKNAAEISGAASGSGAEDFDEWERVREDGEAPQASEAAPELSVAEAERTEQDAPETFQSVQASALGPVAIDISHDPLASEKLRILGGDTIESCFEIANILHLNRNVQEAAYFYRRAFDLHDKVPTHFPTAPVLLQVSLLCKLKAGENLASEELAELERYCIPFADYIRGMEKAWRQGDYEGAFRQIGNAYEEFHTGEEVDSLTLEVMRRLYGEWLIPQGDRPQKRIPKNIFLYWDANPPPEIEENFRRHREIEGFNVQIFDKERAANWLYQYYGVEARSMFLSARHPAEAADFLRVHVINLLGGWWLDADLRINGPEALKMMAEETAGTALFLTHNNVVHNDFFGSVPNSELLNDCLLSLYRNGYQHSGLYIAYKTGPGIFNRALNRLMHRLVNGMEISTSMRVRDHEAFPVWTEEFDTPYKHNLPSWHAA</sequence>
<gene>
    <name evidence="2" type="ORF">E3202_06175</name>
</gene>
<dbReference type="InterPro" id="IPR029044">
    <property type="entry name" value="Nucleotide-diphossugar_trans"/>
</dbReference>
<dbReference type="AlphaFoldDB" id="A0A506UL79"/>
<dbReference type="EMBL" id="SORZ01000002">
    <property type="protein sequence ID" value="TPW34117.1"/>
    <property type="molecule type" value="Genomic_DNA"/>
</dbReference>
<keyword evidence="3" id="KW-1185">Reference proteome</keyword>
<protein>
    <submittedName>
        <fullName evidence="2">Uncharacterized protein</fullName>
    </submittedName>
</protein>
<reference evidence="2 3" key="1">
    <citation type="submission" date="2019-03" db="EMBL/GenBank/DDBJ databases">
        <title>The complete genome sequence of Neokomagataea sp. Jb2 NBRC113641.</title>
        <authorList>
            <person name="Chua K.-O."/>
            <person name="Chan K.-G."/>
            <person name="See-Too W.-S."/>
        </authorList>
    </citation>
    <scope>NUCLEOTIDE SEQUENCE [LARGE SCALE GENOMIC DNA]</scope>
    <source>
        <strain evidence="2 3">Jb2</strain>
    </source>
</reference>
<dbReference type="InterPro" id="IPR051706">
    <property type="entry name" value="Glycosyltransferase_domain"/>
</dbReference>